<feature type="region of interest" description="Disordered" evidence="1">
    <location>
        <begin position="47"/>
        <end position="116"/>
    </location>
</feature>
<reference evidence="2" key="2">
    <citation type="submission" date="2014-07" db="EMBL/GenBank/DDBJ databases">
        <authorList>
            <person name="Hull J."/>
        </authorList>
    </citation>
    <scope>NUCLEOTIDE SEQUENCE</scope>
</reference>
<protein>
    <submittedName>
        <fullName evidence="2">Uncharacterized protein</fullName>
    </submittedName>
</protein>
<name>A0A0A9Y486_LYGHE</name>
<accession>A0A0A9Y486</accession>
<feature type="non-terminal residue" evidence="2">
    <location>
        <position position="1"/>
    </location>
</feature>
<evidence type="ECO:0000313" key="2">
    <source>
        <dbReference type="EMBL" id="JAG24340.1"/>
    </source>
</evidence>
<feature type="compositionally biased region" description="Basic and acidic residues" evidence="1">
    <location>
        <begin position="58"/>
        <end position="70"/>
    </location>
</feature>
<dbReference type="EMBL" id="GBHO01019264">
    <property type="protein sequence ID" value="JAG24340.1"/>
    <property type="molecule type" value="Transcribed_RNA"/>
</dbReference>
<organism evidence="2">
    <name type="scientific">Lygus hesperus</name>
    <name type="common">Western plant bug</name>
    <dbReference type="NCBI Taxonomy" id="30085"/>
    <lineage>
        <taxon>Eukaryota</taxon>
        <taxon>Metazoa</taxon>
        <taxon>Ecdysozoa</taxon>
        <taxon>Arthropoda</taxon>
        <taxon>Hexapoda</taxon>
        <taxon>Insecta</taxon>
        <taxon>Pterygota</taxon>
        <taxon>Neoptera</taxon>
        <taxon>Paraneoptera</taxon>
        <taxon>Hemiptera</taxon>
        <taxon>Heteroptera</taxon>
        <taxon>Panheteroptera</taxon>
        <taxon>Cimicomorpha</taxon>
        <taxon>Miridae</taxon>
        <taxon>Mirini</taxon>
        <taxon>Lygus</taxon>
    </lineage>
</organism>
<feature type="compositionally biased region" description="Basic residues" evidence="1">
    <location>
        <begin position="86"/>
        <end position="116"/>
    </location>
</feature>
<gene>
    <name evidence="2" type="ORF">CM83_105302</name>
</gene>
<proteinExistence type="predicted"/>
<feature type="compositionally biased region" description="Basic residues" evidence="1">
    <location>
        <begin position="1"/>
        <end position="11"/>
    </location>
</feature>
<dbReference type="AlphaFoldDB" id="A0A0A9Y486"/>
<evidence type="ECO:0000256" key="1">
    <source>
        <dbReference type="SAM" id="MobiDB-lite"/>
    </source>
</evidence>
<reference evidence="2" key="1">
    <citation type="journal article" date="2014" name="PLoS ONE">
        <title>Transcriptome-Based Identification of ABC Transporters in the Western Tarnished Plant Bug Lygus hesperus.</title>
        <authorList>
            <person name="Hull J.J."/>
            <person name="Chaney K."/>
            <person name="Geib S.M."/>
            <person name="Fabrick J.A."/>
            <person name="Brent C.S."/>
            <person name="Walsh D."/>
            <person name="Lavine L.C."/>
        </authorList>
    </citation>
    <scope>NUCLEOTIDE SEQUENCE</scope>
</reference>
<feature type="compositionally biased region" description="Polar residues" evidence="1">
    <location>
        <begin position="14"/>
        <end position="28"/>
    </location>
</feature>
<sequence length="116" mass="13168">GNRSAKHNRHRGSPDSNTVASFDSSGSESRGGLNRYYRQAWENLQQSAVKPAGLSRGDGGKETPTERDGSELVINDAFRPQEKKTSRGHHNHHHGHHGHQHHHGHHDRRHQMSHRY</sequence>
<feature type="region of interest" description="Disordered" evidence="1">
    <location>
        <begin position="1"/>
        <end position="32"/>
    </location>
</feature>